<organism evidence="2">
    <name type="scientific">Marinomonas sp. (strain MWYL1)</name>
    <dbReference type="NCBI Taxonomy" id="400668"/>
    <lineage>
        <taxon>Bacteria</taxon>
        <taxon>Pseudomonadati</taxon>
        <taxon>Pseudomonadota</taxon>
        <taxon>Gammaproteobacteria</taxon>
        <taxon>Oceanospirillales</taxon>
        <taxon>Oceanospirillaceae</taxon>
        <taxon>Marinomonas</taxon>
    </lineage>
</organism>
<keyword evidence="1" id="KW-0732">Signal</keyword>
<feature type="signal peptide" evidence="1">
    <location>
        <begin position="1"/>
        <end position="23"/>
    </location>
</feature>
<evidence type="ECO:0000313" key="2">
    <source>
        <dbReference type="EMBL" id="ABR69167.1"/>
    </source>
</evidence>
<dbReference type="eggNOG" id="ENOG503096N">
    <property type="taxonomic scope" value="Bacteria"/>
</dbReference>
<dbReference type="Pfam" id="PF10029">
    <property type="entry name" value="DUF2271"/>
    <property type="match status" value="1"/>
</dbReference>
<evidence type="ECO:0008006" key="3">
    <source>
        <dbReference type="Google" id="ProtNLM"/>
    </source>
</evidence>
<dbReference type="EMBL" id="CP000749">
    <property type="protein sequence ID" value="ABR69167.1"/>
    <property type="molecule type" value="Genomic_DNA"/>
</dbReference>
<dbReference type="AlphaFoldDB" id="A6VRT8"/>
<reference evidence="2" key="1">
    <citation type="submission" date="2007-06" db="EMBL/GenBank/DDBJ databases">
        <title>Complete sequence of Marinomonas sp. MWYL1.</title>
        <authorList>
            <consortium name="US DOE Joint Genome Institute"/>
            <person name="Copeland A."/>
            <person name="Lucas S."/>
            <person name="Lapidus A."/>
            <person name="Barry K."/>
            <person name="Glavina del Rio T."/>
            <person name="Dalin E."/>
            <person name="Tice H."/>
            <person name="Pitluck S."/>
            <person name="Kiss H."/>
            <person name="Brettin T."/>
            <person name="Bruce D."/>
            <person name="Detter J.C."/>
            <person name="Han C."/>
            <person name="Schmutz J."/>
            <person name="Larimer F."/>
            <person name="Land M."/>
            <person name="Hauser L."/>
            <person name="Kyrpides N."/>
            <person name="Kim E."/>
            <person name="Johnston A.W.B."/>
            <person name="Todd J.D."/>
            <person name="Rogers R."/>
            <person name="Wexler M."/>
            <person name="Bond P.L."/>
            <person name="Li Y."/>
            <person name="Richardson P."/>
        </authorList>
    </citation>
    <scope>NUCLEOTIDE SEQUENCE [LARGE SCALE GENOMIC DNA]</scope>
    <source>
        <strain evidence="2">MWYL1</strain>
    </source>
</reference>
<dbReference type="InterPro" id="IPR014469">
    <property type="entry name" value="DUF2271"/>
</dbReference>
<dbReference type="KEGG" id="mmw:Mmwyl1_0225"/>
<dbReference type="HOGENOM" id="CLU_134428_1_0_6"/>
<feature type="chain" id="PRO_5002704194" description="DUF2271 domain-containing protein" evidence="1">
    <location>
        <begin position="24"/>
        <end position="158"/>
    </location>
</feature>
<dbReference type="STRING" id="400668.Mmwyl1_0225"/>
<accession>A6VRT8</accession>
<sequence>MMKHILLTFSILSCLALSMSAQAREVTFTTQLARYSGSGAYFAIYLLDANNKYQQTIWVAGKKRKYYSHLRGWSRASGKRAVEYDGKTGASVTSGRSLTISQNIDDSLIDSGYKIVIDSAVEDANSNQADVSTPLTTAGAGKAVIGSGYVMSFTYDFK</sequence>
<protein>
    <recommendedName>
        <fullName evidence="3">DUF2271 domain-containing protein</fullName>
    </recommendedName>
</protein>
<gene>
    <name evidence="2" type="ordered locus">Mmwyl1_0225</name>
</gene>
<evidence type="ECO:0000256" key="1">
    <source>
        <dbReference type="SAM" id="SignalP"/>
    </source>
</evidence>
<name>A6VRT8_MARMS</name>
<proteinExistence type="predicted"/>